<dbReference type="SMART" id="SM00490">
    <property type="entry name" value="HELICc"/>
    <property type="match status" value="1"/>
</dbReference>
<evidence type="ECO:0000256" key="2">
    <source>
        <dbReference type="ARBA" id="ARBA00022801"/>
    </source>
</evidence>
<dbReference type="AlphaFoldDB" id="A0A2M8KUR0"/>
<dbReference type="PROSITE" id="PS00039">
    <property type="entry name" value="DEAD_ATP_HELICASE"/>
    <property type="match status" value="1"/>
</dbReference>
<reference evidence="12" key="1">
    <citation type="submission" date="2017-09" db="EMBL/GenBank/DDBJ databases">
        <title>Depth-based differentiation of microbial function through sediment-hosted aquifers and enrichment of novel symbionts in the deep terrestrial subsurface.</title>
        <authorList>
            <person name="Probst A.J."/>
            <person name="Ladd B."/>
            <person name="Jarett J.K."/>
            <person name="Geller-Mcgrath D.E."/>
            <person name="Sieber C.M.K."/>
            <person name="Emerson J.B."/>
            <person name="Anantharaman K."/>
            <person name="Thomas B.C."/>
            <person name="Malmstrom R."/>
            <person name="Stieglmeier M."/>
            <person name="Klingl A."/>
            <person name="Woyke T."/>
            <person name="Ryan C.M."/>
            <person name="Banfield J.F."/>
        </authorList>
    </citation>
    <scope>NUCLEOTIDE SEQUENCE [LARGE SCALE GENOMIC DNA]</scope>
</reference>
<comment type="similarity">
    <text evidence="5 7">Belongs to the DEAD box helicase family.</text>
</comment>
<dbReference type="GO" id="GO:0016787">
    <property type="term" value="F:hydrolase activity"/>
    <property type="evidence" value="ECO:0007669"/>
    <property type="project" value="UniProtKB-KW"/>
</dbReference>
<keyword evidence="1 7" id="KW-0547">Nucleotide-binding</keyword>
<feature type="domain" description="Helicase ATP-binding" evidence="8">
    <location>
        <begin position="79"/>
        <end position="248"/>
    </location>
</feature>
<name>A0A2M8KUR0_9BACT</name>
<gene>
    <name evidence="11" type="ORF">COU89_02140</name>
</gene>
<dbReference type="InterPro" id="IPR001650">
    <property type="entry name" value="Helicase_C-like"/>
</dbReference>
<dbReference type="Pfam" id="PF00271">
    <property type="entry name" value="Helicase_C"/>
    <property type="match status" value="1"/>
</dbReference>
<dbReference type="SUPFAM" id="SSF52540">
    <property type="entry name" value="P-loop containing nucleoside triphosphate hydrolases"/>
    <property type="match status" value="2"/>
</dbReference>
<dbReference type="GO" id="GO:0003676">
    <property type="term" value="F:nucleic acid binding"/>
    <property type="evidence" value="ECO:0007669"/>
    <property type="project" value="InterPro"/>
</dbReference>
<dbReference type="PROSITE" id="PS51195">
    <property type="entry name" value="Q_MOTIF"/>
    <property type="match status" value="1"/>
</dbReference>
<dbReference type="GO" id="GO:0005829">
    <property type="term" value="C:cytosol"/>
    <property type="evidence" value="ECO:0007669"/>
    <property type="project" value="TreeGrafter"/>
</dbReference>
<dbReference type="GO" id="GO:0005524">
    <property type="term" value="F:ATP binding"/>
    <property type="evidence" value="ECO:0007669"/>
    <property type="project" value="UniProtKB-KW"/>
</dbReference>
<evidence type="ECO:0000256" key="6">
    <source>
        <dbReference type="PROSITE-ProRule" id="PRU00552"/>
    </source>
</evidence>
<proteinExistence type="inferred from homology"/>
<evidence type="ECO:0000256" key="3">
    <source>
        <dbReference type="ARBA" id="ARBA00022806"/>
    </source>
</evidence>
<dbReference type="GO" id="GO:0003724">
    <property type="term" value="F:RNA helicase activity"/>
    <property type="evidence" value="ECO:0007669"/>
    <property type="project" value="InterPro"/>
</dbReference>
<dbReference type="CDD" id="cd18787">
    <property type="entry name" value="SF2_C_DEAD"/>
    <property type="match status" value="1"/>
</dbReference>
<evidence type="ECO:0000259" key="8">
    <source>
        <dbReference type="PROSITE" id="PS51192"/>
    </source>
</evidence>
<dbReference type="InterPro" id="IPR027417">
    <property type="entry name" value="P-loop_NTPase"/>
</dbReference>
<dbReference type="Proteomes" id="UP000231569">
    <property type="component" value="Unassembled WGS sequence"/>
</dbReference>
<dbReference type="PROSITE" id="PS51192">
    <property type="entry name" value="HELICASE_ATP_BIND_1"/>
    <property type="match status" value="1"/>
</dbReference>
<dbReference type="Pfam" id="PF00270">
    <property type="entry name" value="DEAD"/>
    <property type="match status" value="1"/>
</dbReference>
<dbReference type="PANTHER" id="PTHR47959">
    <property type="entry name" value="ATP-DEPENDENT RNA HELICASE RHLE-RELATED"/>
    <property type="match status" value="1"/>
</dbReference>
<dbReference type="CDD" id="cd00268">
    <property type="entry name" value="DEADc"/>
    <property type="match status" value="1"/>
</dbReference>
<dbReference type="PANTHER" id="PTHR47959:SF13">
    <property type="entry name" value="ATP-DEPENDENT RNA HELICASE RHLE"/>
    <property type="match status" value="1"/>
</dbReference>
<dbReference type="Gene3D" id="3.40.50.300">
    <property type="entry name" value="P-loop containing nucleotide triphosphate hydrolases"/>
    <property type="match status" value="2"/>
</dbReference>
<evidence type="ECO:0000256" key="7">
    <source>
        <dbReference type="RuleBase" id="RU000492"/>
    </source>
</evidence>
<keyword evidence="2 7" id="KW-0378">Hydrolase</keyword>
<accession>A0A2M8KUR0</accession>
<evidence type="ECO:0000259" key="10">
    <source>
        <dbReference type="PROSITE" id="PS51195"/>
    </source>
</evidence>
<organism evidence="11 12">
    <name type="scientific">Candidatus Roizmanbacteria bacterium CG10_big_fil_rev_8_21_14_0_10_45_7</name>
    <dbReference type="NCBI Taxonomy" id="1974854"/>
    <lineage>
        <taxon>Bacteria</taxon>
        <taxon>Candidatus Roizmaniibacteriota</taxon>
    </lineage>
</organism>
<feature type="short sequence motif" description="Q motif" evidence="6">
    <location>
        <begin position="48"/>
        <end position="76"/>
    </location>
</feature>
<dbReference type="InterPro" id="IPR050079">
    <property type="entry name" value="DEAD_box_RNA_helicase"/>
</dbReference>
<dbReference type="InterPro" id="IPR044742">
    <property type="entry name" value="DEAD/DEAH_RhlB"/>
</dbReference>
<dbReference type="InterPro" id="IPR000629">
    <property type="entry name" value="RNA-helicase_DEAD-box_CS"/>
</dbReference>
<protein>
    <submittedName>
        <fullName evidence="11">ATP-dependent RNA helicase RhlE</fullName>
    </submittedName>
</protein>
<keyword evidence="3 7" id="KW-0347">Helicase</keyword>
<evidence type="ECO:0000313" key="11">
    <source>
        <dbReference type="EMBL" id="PJE63662.1"/>
    </source>
</evidence>
<keyword evidence="4 7" id="KW-0067">ATP-binding</keyword>
<dbReference type="InterPro" id="IPR014014">
    <property type="entry name" value="RNA_helicase_DEAD_Q_motif"/>
</dbReference>
<feature type="domain" description="Helicase C-terminal" evidence="9">
    <location>
        <begin position="275"/>
        <end position="389"/>
    </location>
</feature>
<comment type="caution">
    <text evidence="11">The sequence shown here is derived from an EMBL/GenBank/DDBJ whole genome shotgun (WGS) entry which is preliminary data.</text>
</comment>
<dbReference type="InterPro" id="IPR014001">
    <property type="entry name" value="Helicase_ATP-bd"/>
</dbReference>
<sequence length="389" mass="43836">MYSNYRRAPQRRNRYAPRGGSFKDIVQRYISRATALSPQVQPAAVADVPYASLMLNEKLHENIARHGYTHMTPIQTQAIPAILNGKDVTGIANTGTGKTAAFLIPIVEQILQKKGKRALIITPTRELALQIRDEMQKFTVNMPIYSAFCIGKSSMRDQIYNLRRNPDVVIGTPGRLKDFIERKHLRPGEFNTIVLDEADRMLDMGFVQDIRFIISLLPKNRQSLFFSATVSSAIAQLISAFTVNPVTISVKINETTADIRQEVVTVEMGKKKVDTLHQLLLKEEFKKVLVFGATKHGVEELSRELFKRGHKVTSIHGDKAQFQRQQAIRMFKEDVVRVLVATDVAARGLDINNISHVVNFDVPKTYEDYIHRIGRTGRANKTGVALTLV</sequence>
<evidence type="ECO:0000256" key="4">
    <source>
        <dbReference type="ARBA" id="ARBA00022840"/>
    </source>
</evidence>
<evidence type="ECO:0000259" key="9">
    <source>
        <dbReference type="PROSITE" id="PS51194"/>
    </source>
</evidence>
<evidence type="ECO:0000256" key="5">
    <source>
        <dbReference type="ARBA" id="ARBA00038437"/>
    </source>
</evidence>
<dbReference type="EMBL" id="PFEE01000047">
    <property type="protein sequence ID" value="PJE63662.1"/>
    <property type="molecule type" value="Genomic_DNA"/>
</dbReference>
<evidence type="ECO:0000256" key="1">
    <source>
        <dbReference type="ARBA" id="ARBA00022741"/>
    </source>
</evidence>
<dbReference type="PROSITE" id="PS51194">
    <property type="entry name" value="HELICASE_CTER"/>
    <property type="match status" value="1"/>
</dbReference>
<feature type="domain" description="DEAD-box RNA helicase Q" evidence="10">
    <location>
        <begin position="48"/>
        <end position="76"/>
    </location>
</feature>
<dbReference type="InterPro" id="IPR011545">
    <property type="entry name" value="DEAD/DEAH_box_helicase_dom"/>
</dbReference>
<dbReference type="SMART" id="SM00487">
    <property type="entry name" value="DEXDc"/>
    <property type="match status" value="1"/>
</dbReference>
<evidence type="ECO:0000313" key="12">
    <source>
        <dbReference type="Proteomes" id="UP000231569"/>
    </source>
</evidence>